<feature type="region of interest" description="Disordered" evidence="1">
    <location>
        <begin position="212"/>
        <end position="234"/>
    </location>
</feature>
<comment type="caution">
    <text evidence="3">The sequence shown here is derived from an EMBL/GenBank/DDBJ whole genome shotgun (WGS) entry which is preliminary data.</text>
</comment>
<evidence type="ECO:0000259" key="2">
    <source>
        <dbReference type="Pfam" id="PF08800"/>
    </source>
</evidence>
<accession>A0A3L7ZRS0</accession>
<protein>
    <submittedName>
        <fullName evidence="3">Virulence protein E</fullName>
    </submittedName>
</protein>
<dbReference type="Pfam" id="PF08800">
    <property type="entry name" value="BT4734-like_N"/>
    <property type="match status" value="1"/>
</dbReference>
<proteinExistence type="predicted"/>
<dbReference type="EMBL" id="RAYI01000015">
    <property type="protein sequence ID" value="RLT73632.1"/>
    <property type="molecule type" value="Genomic_DNA"/>
</dbReference>
<evidence type="ECO:0000256" key="1">
    <source>
        <dbReference type="SAM" id="MobiDB-lite"/>
    </source>
</evidence>
<evidence type="ECO:0000313" key="3">
    <source>
        <dbReference type="EMBL" id="RLT73632.1"/>
    </source>
</evidence>
<feature type="domain" description="BT4734-like N-terminal" evidence="2">
    <location>
        <begin position="55"/>
        <end position="180"/>
    </location>
</feature>
<dbReference type="RefSeq" id="WP_121735986.1">
    <property type="nucleotide sequence ID" value="NZ_QXXG01000011.1"/>
</dbReference>
<dbReference type="Proteomes" id="UP000278164">
    <property type="component" value="Unassembled WGS sequence"/>
</dbReference>
<feature type="compositionally biased region" description="Basic and acidic residues" evidence="1">
    <location>
        <begin position="220"/>
        <end position="234"/>
    </location>
</feature>
<name>A0A3L7ZRS0_PARDI</name>
<reference evidence="3 4" key="1">
    <citation type="submission" date="2018-09" db="EMBL/GenBank/DDBJ databases">
        <title>Murine metabolic-syndrome-specific gut microbial biobank.</title>
        <authorList>
            <person name="Liu C."/>
        </authorList>
    </citation>
    <scope>NUCLEOTIDE SEQUENCE [LARGE SCALE GENOMIC DNA]</scope>
    <source>
        <strain evidence="3 4">8-P5</strain>
    </source>
</reference>
<dbReference type="InterPro" id="IPR014907">
    <property type="entry name" value="BT4734-like_N"/>
</dbReference>
<sequence>MISAGINIIANADQLHKVPVKSVYDSLRNPRPNIVSAIRQLRIVREIDEKQYGALKRQLPYLVCGMFNPPYRKTENFAYAEYFMIDIDHLSGKGLSVQETRRRIEEDSRVVLAFVSPGEDGLKVLFKLSERCYDSGVYSLFYKSFLMSFSEQYALQQVADKRTSDVTRACFISMDPDAYYNPDADLVNMRAFLDVDSPSALFELKRKQEQMLKENAASSPKRDEGIGSSDPDKEAMDRIKQLLNPKAPNKEKAPIFVPKELDEIMLKLKPYVEETGVVISEVINIQYGKKIRFVMGLKQAEVNLFFGKKGFSVVRSPRSGTNAELNELMTDLVRNFISDY</sequence>
<gene>
    <name evidence="3" type="ORF">D7V78_09410</name>
</gene>
<dbReference type="AlphaFoldDB" id="A0A3L7ZRS0"/>
<dbReference type="OrthoDB" id="2781056at2"/>
<organism evidence="3 4">
    <name type="scientific">Parabacteroides distasonis</name>
    <dbReference type="NCBI Taxonomy" id="823"/>
    <lineage>
        <taxon>Bacteria</taxon>
        <taxon>Pseudomonadati</taxon>
        <taxon>Bacteroidota</taxon>
        <taxon>Bacteroidia</taxon>
        <taxon>Bacteroidales</taxon>
        <taxon>Tannerellaceae</taxon>
        <taxon>Parabacteroides</taxon>
    </lineage>
</organism>
<evidence type="ECO:0000313" key="4">
    <source>
        <dbReference type="Proteomes" id="UP000278164"/>
    </source>
</evidence>
<dbReference type="NCBIfam" id="NF040562">
    <property type="entry name" value="PrimPol_Db"/>
    <property type="match status" value="1"/>
</dbReference>